<evidence type="ECO:0000313" key="7">
    <source>
        <dbReference type="EMBL" id="AAY89262.1"/>
    </source>
</evidence>
<keyword evidence="5" id="KW-0732">Signal</keyword>
<dbReference type="SUPFAM" id="SSF46626">
    <property type="entry name" value="Cytochrome c"/>
    <property type="match status" value="1"/>
</dbReference>
<evidence type="ECO:0000256" key="3">
    <source>
        <dbReference type="ARBA" id="ARBA00023004"/>
    </source>
</evidence>
<name>Q4JIQ2_9BACT</name>
<feature type="signal peptide" evidence="5">
    <location>
        <begin position="1"/>
        <end position="23"/>
    </location>
</feature>
<reference evidence="7" key="2">
    <citation type="journal article" date="2005" name="J. Bacteriol.">
        <title>MtdC, a novel class of methylene tetrahydromethanopterin dehydrogenases.</title>
        <authorList>
            <person name="Vorholt J.A."/>
            <person name="Kalyuzhnaya M.G."/>
            <person name="Hagemeier C.H."/>
            <person name="Lidstrom M.E."/>
            <person name="Chistoserdova L."/>
        </authorList>
    </citation>
    <scope>NUCLEOTIDE SEQUENCE</scope>
</reference>
<dbReference type="PROSITE" id="PS51007">
    <property type="entry name" value="CYTC"/>
    <property type="match status" value="1"/>
</dbReference>
<dbReference type="PANTHER" id="PTHR33751">
    <property type="entry name" value="CBB3-TYPE CYTOCHROME C OXIDASE SUBUNIT FIXP"/>
    <property type="match status" value="1"/>
</dbReference>
<dbReference type="GO" id="GO:0020037">
    <property type="term" value="F:heme binding"/>
    <property type="evidence" value="ECO:0007669"/>
    <property type="project" value="InterPro"/>
</dbReference>
<accession>Q4JIQ2</accession>
<proteinExistence type="predicted"/>
<dbReference type="AlphaFoldDB" id="Q4JIQ2"/>
<dbReference type="InterPro" id="IPR009056">
    <property type="entry name" value="Cyt_c-like_dom"/>
</dbReference>
<sequence length="143" mass="14698">MARGIVMGLGVIGVLAIATVSQAGQAKPAAAGAAQAAAKALKNPVPTNAASVEAGKATFTKYCRSCHGAEGKGDGPGAPKDVHPANLIDAKWDHGSTDGEIFTTIKAGVGPKFDMDSWDGRIKDPDIWNLVNYIRSLSPTAKK</sequence>
<dbReference type="EMBL" id="DQ084250">
    <property type="protein sequence ID" value="AAY89262.1"/>
    <property type="molecule type" value="Genomic_DNA"/>
</dbReference>
<dbReference type="InterPro" id="IPR050597">
    <property type="entry name" value="Cytochrome_c_Oxidase_Subunit"/>
</dbReference>
<dbReference type="Pfam" id="PF13442">
    <property type="entry name" value="Cytochrome_CBB3"/>
    <property type="match status" value="1"/>
</dbReference>
<feature type="chain" id="PRO_5004239348" description="Cytochrome c domain-containing protein" evidence="5">
    <location>
        <begin position="24"/>
        <end position="143"/>
    </location>
</feature>
<feature type="domain" description="Cytochrome c" evidence="6">
    <location>
        <begin position="50"/>
        <end position="138"/>
    </location>
</feature>
<dbReference type="Gene3D" id="1.10.760.10">
    <property type="entry name" value="Cytochrome c-like domain"/>
    <property type="match status" value="1"/>
</dbReference>
<evidence type="ECO:0000256" key="1">
    <source>
        <dbReference type="ARBA" id="ARBA00022617"/>
    </source>
</evidence>
<reference evidence="7" key="1">
    <citation type="journal article" date="2005" name="Appl. Environ. Microbiol.">
        <title>Highly divergent genes for methanopterin-linked C1 transfer reactions in Lake Washington, assessed via metagenomic analysis and mRNA detection.</title>
        <authorList>
            <person name="Kalyuzhnaya M.G."/>
            <person name="Bowerman S."/>
            <person name="Nercessian O."/>
            <person name="Lidstrom M.E."/>
            <person name="Chistoserdova L."/>
        </authorList>
    </citation>
    <scope>NUCLEOTIDE SEQUENCE</scope>
</reference>
<evidence type="ECO:0000256" key="4">
    <source>
        <dbReference type="PROSITE-ProRule" id="PRU00433"/>
    </source>
</evidence>
<keyword evidence="3 4" id="KW-0408">Iron</keyword>
<evidence type="ECO:0000256" key="5">
    <source>
        <dbReference type="SAM" id="SignalP"/>
    </source>
</evidence>
<evidence type="ECO:0000256" key="2">
    <source>
        <dbReference type="ARBA" id="ARBA00022723"/>
    </source>
</evidence>
<organism evidence="7">
    <name type="scientific">uncultured bacterium BAC10-10</name>
    <dbReference type="NCBI Taxonomy" id="333372"/>
    <lineage>
        <taxon>Bacteria</taxon>
        <taxon>environmental samples</taxon>
    </lineage>
</organism>
<keyword evidence="1 4" id="KW-0349">Heme</keyword>
<protein>
    <recommendedName>
        <fullName evidence="6">Cytochrome c domain-containing protein</fullName>
    </recommendedName>
</protein>
<dbReference type="InterPro" id="IPR036909">
    <property type="entry name" value="Cyt_c-like_dom_sf"/>
</dbReference>
<dbReference type="GO" id="GO:0046872">
    <property type="term" value="F:metal ion binding"/>
    <property type="evidence" value="ECO:0007669"/>
    <property type="project" value="UniProtKB-KW"/>
</dbReference>
<keyword evidence="2 4" id="KW-0479">Metal-binding</keyword>
<evidence type="ECO:0000259" key="6">
    <source>
        <dbReference type="PROSITE" id="PS51007"/>
    </source>
</evidence>
<dbReference type="GO" id="GO:0009055">
    <property type="term" value="F:electron transfer activity"/>
    <property type="evidence" value="ECO:0007669"/>
    <property type="project" value="InterPro"/>
</dbReference>
<dbReference type="PANTHER" id="PTHR33751:SF1">
    <property type="entry name" value="CBB3-TYPE CYTOCHROME C OXIDASE SUBUNIT FIXP"/>
    <property type="match status" value="1"/>
</dbReference>